<dbReference type="EMBL" id="CP076686">
    <property type="protein sequence ID" value="QWV13245.1"/>
    <property type="molecule type" value="Genomic_DNA"/>
</dbReference>
<dbReference type="GeneID" id="78558000"/>
<dbReference type="RefSeq" id="WP_041645770.1">
    <property type="nucleotide sequence ID" value="NZ_CP076686.1"/>
</dbReference>
<feature type="transmembrane region" description="Helical" evidence="1">
    <location>
        <begin position="12"/>
        <end position="33"/>
    </location>
</feature>
<protein>
    <submittedName>
        <fullName evidence="2">Carboxyl-terminal protease-like protein</fullName>
    </submittedName>
</protein>
<evidence type="ECO:0000313" key="2">
    <source>
        <dbReference type="EMBL" id="QWV13245.1"/>
    </source>
</evidence>
<name>A0ABX8IJK3_9GAMM</name>
<dbReference type="PROSITE" id="PS51257">
    <property type="entry name" value="PROKAR_LIPOPROTEIN"/>
    <property type="match status" value="1"/>
</dbReference>
<reference evidence="2 3" key="1">
    <citation type="submission" date="2021-06" db="EMBL/GenBank/DDBJ databases">
        <title>Microbial metabolic specificity influences pelagic lipid remineralization.</title>
        <authorList>
            <person name="Behrendt L."/>
            <person name="Hunter J.E."/>
            <person name="Alcolombri U."/>
            <person name="Smriga S."/>
            <person name="Mincer T."/>
            <person name="Lowenstein D.P."/>
            <person name="Peaudecerf F.J."/>
            <person name="Fernandez V.I."/>
            <person name="Fredricks H."/>
            <person name="Almblad H."/>
            <person name="Harrison J.J."/>
            <person name="Stocker R."/>
            <person name="Van Mooy B.A.S."/>
        </authorList>
    </citation>
    <scope>NUCLEOTIDE SEQUENCE [LARGE SCALE GENOMIC DNA]</scope>
    <source>
        <strain evidence="2 3">HP15-B</strain>
    </source>
</reference>
<organism evidence="2 3">
    <name type="scientific">Marinobacter adhaerens</name>
    <dbReference type="NCBI Taxonomy" id="1033846"/>
    <lineage>
        <taxon>Bacteria</taxon>
        <taxon>Pseudomonadati</taxon>
        <taxon>Pseudomonadota</taxon>
        <taxon>Gammaproteobacteria</taxon>
        <taxon>Pseudomonadales</taxon>
        <taxon>Marinobacteraceae</taxon>
        <taxon>Marinobacter</taxon>
    </lineage>
</organism>
<proteinExistence type="predicted"/>
<accession>A0ABX8IJK3</accession>
<sequence>MKFSCSQSVETKGAAFAAAGRALVSLVMVFLLAGCQVYQFDPNSVSAENPGSYTTGTVPFTIVGEERPDWLVPESPDAPEVMVTRTTETKGSTGFNGASFFGYMVTLSLIPYYDEVQYEDIYALSWQGETLLESRVTYSIDSYLSLYFPTPMMFMGSLNDEAAEQAVARDFITNHHKDSVLALIDGQRREFEQANPETAAEIAAYLKAGGANSVYRPSAVLRLIDLAPETDTLAYHAANSLVPGYVDLLPARYQAWLIGPEGLRGIDLKTQLAEGTDPDQLLVRMLNAYPDQSGDVQSGYYTGMTRAHRETLKEAGLPEGLVDRMTNEPPSAQLLAAAKTGKLRDDSGNIRIPTEEELLEQLVRQDNQGKFLSPYTSDDVLAEWVNSAINANIGATVGTGLGAAAGAYAGEKALEQVPFVGSFLGGAIGAEIGKSAGRETAISASGGWEAIRASSDRSFDDIHSMARYLKAKYGHTGNFKNAMEATRQIYPELAEALASAY</sequence>
<evidence type="ECO:0000313" key="3">
    <source>
        <dbReference type="Proteomes" id="UP000683442"/>
    </source>
</evidence>
<keyword evidence="1" id="KW-1133">Transmembrane helix</keyword>
<dbReference type="Proteomes" id="UP000683442">
    <property type="component" value="Chromosome"/>
</dbReference>
<keyword evidence="3" id="KW-1185">Reference proteome</keyword>
<keyword evidence="1" id="KW-0812">Transmembrane</keyword>
<gene>
    <name evidence="2" type="ORF">KQ249_01085</name>
</gene>
<keyword evidence="1" id="KW-0472">Membrane</keyword>
<evidence type="ECO:0000256" key="1">
    <source>
        <dbReference type="SAM" id="Phobius"/>
    </source>
</evidence>